<sequence length="240" mass="27612">MIVSSLFFFSFKFVYLIGNFFGFLRISEPLFRLFTYSLATVILKNYKSFVFDSFRIAFSVNYVLCIVYLVRVVQQLLSQHNIVHLTKLIVIRIHTIMKMTVIGHVPHFIPLLTFNTTISIHGRKLAYISGMCHIQQEFELNATHLLVRIRPLLVRIPNAMWITSNCLNVMKKFGTRTFVNRIGHENIYVIVLVIESVLITISSVICMSTAQVVKTRTANCTTAHPFHWEVDAHSKKSGVD</sequence>
<accession>A0A915CE38</accession>
<evidence type="ECO:0000313" key="2">
    <source>
        <dbReference type="Proteomes" id="UP000887569"/>
    </source>
</evidence>
<dbReference type="WBParaSite" id="PgR125_g014_t03">
    <property type="protein sequence ID" value="PgR125_g014_t03"/>
    <property type="gene ID" value="PgR125_g014"/>
</dbReference>
<evidence type="ECO:0000313" key="3">
    <source>
        <dbReference type="WBParaSite" id="PgR125_g014_t03"/>
    </source>
</evidence>
<name>A0A915CE38_PARUN</name>
<feature type="transmembrane region" description="Helical" evidence="1">
    <location>
        <begin position="187"/>
        <end position="207"/>
    </location>
</feature>
<keyword evidence="1" id="KW-0472">Membrane</keyword>
<dbReference type="AlphaFoldDB" id="A0A915CE38"/>
<reference evidence="3" key="1">
    <citation type="submission" date="2022-11" db="UniProtKB">
        <authorList>
            <consortium name="WormBaseParasite"/>
        </authorList>
    </citation>
    <scope>IDENTIFICATION</scope>
</reference>
<protein>
    <submittedName>
        <fullName evidence="3">Tyrosine-protein kinase receptor</fullName>
    </submittedName>
</protein>
<organism evidence="2 3">
    <name type="scientific">Parascaris univalens</name>
    <name type="common">Nematode worm</name>
    <dbReference type="NCBI Taxonomy" id="6257"/>
    <lineage>
        <taxon>Eukaryota</taxon>
        <taxon>Metazoa</taxon>
        <taxon>Ecdysozoa</taxon>
        <taxon>Nematoda</taxon>
        <taxon>Chromadorea</taxon>
        <taxon>Rhabditida</taxon>
        <taxon>Spirurina</taxon>
        <taxon>Ascaridomorpha</taxon>
        <taxon>Ascaridoidea</taxon>
        <taxon>Ascarididae</taxon>
        <taxon>Parascaris</taxon>
    </lineage>
</organism>
<dbReference type="Proteomes" id="UP000887569">
    <property type="component" value="Unplaced"/>
</dbReference>
<keyword evidence="1" id="KW-0812">Transmembrane</keyword>
<keyword evidence="1" id="KW-1133">Transmembrane helix</keyword>
<feature type="transmembrane region" description="Helical" evidence="1">
    <location>
        <begin position="6"/>
        <end position="27"/>
    </location>
</feature>
<proteinExistence type="predicted"/>
<feature type="transmembrane region" description="Helical" evidence="1">
    <location>
        <begin position="48"/>
        <end position="70"/>
    </location>
</feature>
<evidence type="ECO:0000256" key="1">
    <source>
        <dbReference type="SAM" id="Phobius"/>
    </source>
</evidence>
<keyword evidence="2" id="KW-1185">Reference proteome</keyword>